<dbReference type="STRING" id="1765967.BW247_12185"/>
<dbReference type="Pfam" id="PF00392">
    <property type="entry name" value="GntR"/>
    <property type="match status" value="1"/>
</dbReference>
<dbReference type="Proteomes" id="UP000243807">
    <property type="component" value="Chromosome"/>
</dbReference>
<dbReference type="SUPFAM" id="SSF46785">
    <property type="entry name" value="Winged helix' DNA-binding domain"/>
    <property type="match status" value="1"/>
</dbReference>
<accession>A0A1P8UIZ6</accession>
<keyword evidence="6" id="KW-1185">Reference proteome</keyword>
<dbReference type="GO" id="GO:0003700">
    <property type="term" value="F:DNA-binding transcription factor activity"/>
    <property type="evidence" value="ECO:0007669"/>
    <property type="project" value="InterPro"/>
</dbReference>
<sequence>MHLLHSDTPIPSRARDELIYARIVDAIVAHKISPGARLPEETLAATFGVSRTIIRTVLHRLALERMVVLHRNRGAQVARPGVEEARHVFAARRMVETASMPDVIRRAGKEQIKALRKITRAERAAQQRQLHSDAIRLSAAFHVELIGIGGNNVITEFAAQLASRSSLIIAVYGSQHSVGCECGEHGELVDLIAAQRMQEATDWVALHLNRIEASLSFEQPENATPDFAAIFNE</sequence>
<dbReference type="EMBL" id="CP019434">
    <property type="protein sequence ID" value="APZ43751.1"/>
    <property type="molecule type" value="Genomic_DNA"/>
</dbReference>
<dbReference type="PROSITE" id="PS50949">
    <property type="entry name" value="HTH_GNTR"/>
    <property type="match status" value="1"/>
</dbReference>
<evidence type="ECO:0000313" key="5">
    <source>
        <dbReference type="EMBL" id="APZ43751.1"/>
    </source>
</evidence>
<organism evidence="5 6">
    <name type="scientific">Acidihalobacter ferrooxydans</name>
    <dbReference type="NCBI Taxonomy" id="1765967"/>
    <lineage>
        <taxon>Bacteria</taxon>
        <taxon>Pseudomonadati</taxon>
        <taxon>Pseudomonadota</taxon>
        <taxon>Gammaproteobacteria</taxon>
        <taxon>Chromatiales</taxon>
        <taxon>Ectothiorhodospiraceae</taxon>
        <taxon>Acidihalobacter</taxon>
    </lineage>
</organism>
<dbReference type="InterPro" id="IPR036390">
    <property type="entry name" value="WH_DNA-bd_sf"/>
</dbReference>
<dbReference type="Gene3D" id="1.10.10.10">
    <property type="entry name" value="Winged helix-like DNA-binding domain superfamily/Winged helix DNA-binding domain"/>
    <property type="match status" value="1"/>
</dbReference>
<dbReference type="OrthoDB" id="5243844at2"/>
<dbReference type="SMART" id="SM00895">
    <property type="entry name" value="FCD"/>
    <property type="match status" value="1"/>
</dbReference>
<feature type="domain" description="HTH gntR-type" evidence="4">
    <location>
        <begin position="13"/>
        <end position="80"/>
    </location>
</feature>
<keyword evidence="3" id="KW-0804">Transcription</keyword>
<gene>
    <name evidence="5" type="ORF">BW247_12185</name>
</gene>
<dbReference type="AlphaFoldDB" id="A0A1P8UIZ6"/>
<dbReference type="PANTHER" id="PTHR43537">
    <property type="entry name" value="TRANSCRIPTIONAL REGULATOR, GNTR FAMILY"/>
    <property type="match status" value="1"/>
</dbReference>
<dbReference type="SUPFAM" id="SSF48008">
    <property type="entry name" value="GntR ligand-binding domain-like"/>
    <property type="match status" value="1"/>
</dbReference>
<evidence type="ECO:0000259" key="4">
    <source>
        <dbReference type="PROSITE" id="PS50949"/>
    </source>
</evidence>
<keyword evidence="1" id="KW-0805">Transcription regulation</keyword>
<name>A0A1P8UIZ6_9GAMM</name>
<reference evidence="5 6" key="1">
    <citation type="submission" date="2017-01" db="EMBL/GenBank/DDBJ databases">
        <title>Draft sequence of Acidihalobacter ferrooxidans strain DSM 14175 (strain V8).</title>
        <authorList>
            <person name="Khaleque H.N."/>
            <person name="Ramsay J.P."/>
            <person name="Murphy R.J.T."/>
            <person name="Kaksonen A.H."/>
            <person name="Boxall N.J."/>
            <person name="Watkin E.L.J."/>
        </authorList>
    </citation>
    <scope>NUCLEOTIDE SEQUENCE [LARGE SCALE GENOMIC DNA]</scope>
    <source>
        <strain evidence="5 6">V8</strain>
    </source>
</reference>
<protein>
    <submittedName>
        <fullName evidence="5">GntR family transcriptional regulator</fullName>
    </submittedName>
</protein>
<dbReference type="KEGG" id="afy:BW247_12185"/>
<dbReference type="InterPro" id="IPR011711">
    <property type="entry name" value="GntR_C"/>
</dbReference>
<dbReference type="PANTHER" id="PTHR43537:SF53">
    <property type="entry name" value="HTH-TYPE TRANSCRIPTIONAL REPRESSOR NANR"/>
    <property type="match status" value="1"/>
</dbReference>
<evidence type="ECO:0000256" key="2">
    <source>
        <dbReference type="ARBA" id="ARBA00023125"/>
    </source>
</evidence>
<proteinExistence type="predicted"/>
<dbReference type="RefSeq" id="WP_076837381.1">
    <property type="nucleotide sequence ID" value="NZ_CP019434.1"/>
</dbReference>
<dbReference type="InterPro" id="IPR008920">
    <property type="entry name" value="TF_FadR/GntR_C"/>
</dbReference>
<dbReference type="Pfam" id="PF07729">
    <property type="entry name" value="FCD"/>
    <property type="match status" value="1"/>
</dbReference>
<dbReference type="SMART" id="SM00345">
    <property type="entry name" value="HTH_GNTR"/>
    <property type="match status" value="1"/>
</dbReference>
<dbReference type="GO" id="GO:0003677">
    <property type="term" value="F:DNA binding"/>
    <property type="evidence" value="ECO:0007669"/>
    <property type="project" value="UniProtKB-KW"/>
</dbReference>
<evidence type="ECO:0000256" key="1">
    <source>
        <dbReference type="ARBA" id="ARBA00023015"/>
    </source>
</evidence>
<keyword evidence="2" id="KW-0238">DNA-binding</keyword>
<dbReference type="InterPro" id="IPR036388">
    <property type="entry name" value="WH-like_DNA-bd_sf"/>
</dbReference>
<dbReference type="CDD" id="cd07377">
    <property type="entry name" value="WHTH_GntR"/>
    <property type="match status" value="1"/>
</dbReference>
<dbReference type="InterPro" id="IPR000524">
    <property type="entry name" value="Tscrpt_reg_HTH_GntR"/>
</dbReference>
<evidence type="ECO:0000256" key="3">
    <source>
        <dbReference type="ARBA" id="ARBA00023163"/>
    </source>
</evidence>
<evidence type="ECO:0000313" key="6">
    <source>
        <dbReference type="Proteomes" id="UP000243807"/>
    </source>
</evidence>
<dbReference type="Gene3D" id="1.20.120.530">
    <property type="entry name" value="GntR ligand-binding domain-like"/>
    <property type="match status" value="1"/>
</dbReference>